<gene>
    <name evidence="1" type="ORF">MICAG_730037</name>
</gene>
<evidence type="ECO:0000313" key="2">
    <source>
        <dbReference type="Proteomes" id="UP000005291"/>
    </source>
</evidence>
<dbReference type="InterPro" id="IPR029044">
    <property type="entry name" value="Nucleotide-diphossugar_trans"/>
</dbReference>
<dbReference type="Proteomes" id="UP000005291">
    <property type="component" value="Unassembled WGS sequence"/>
</dbReference>
<protein>
    <submittedName>
        <fullName evidence="1">Uncharacterized protein</fullName>
    </submittedName>
</protein>
<sequence>MKRGIYITANDRVIEQALALMNSIRLYDPDSPVILIPYDNNYQKIADLLSEKYGVILYPDLQLVEELAQKIYDIFGEKFFARPNQFRKQVYWFGELDQFLYIDTDIVVF</sequence>
<name>I4I4L5_MICAE</name>
<accession>I4I4L5</accession>
<dbReference type="AlphaFoldDB" id="I4I4L5"/>
<evidence type="ECO:0000313" key="1">
    <source>
        <dbReference type="EMBL" id="CCI29239.1"/>
    </source>
</evidence>
<comment type="caution">
    <text evidence="1">The sequence shown here is derived from an EMBL/GenBank/DDBJ whole genome shotgun (WGS) entry which is preliminary data.</text>
</comment>
<proteinExistence type="predicted"/>
<dbReference type="EMBL" id="CAIN01000451">
    <property type="protein sequence ID" value="CCI29239.1"/>
    <property type="molecule type" value="Genomic_DNA"/>
</dbReference>
<dbReference type="SUPFAM" id="SSF53448">
    <property type="entry name" value="Nucleotide-diphospho-sugar transferases"/>
    <property type="match status" value="1"/>
</dbReference>
<reference evidence="1 2" key="1">
    <citation type="submission" date="2012-04" db="EMBL/GenBank/DDBJ databases">
        <authorList>
            <person name="Genoscope - CEA"/>
        </authorList>
    </citation>
    <scope>NUCLEOTIDE SEQUENCE [LARGE SCALE GENOMIC DNA]</scope>
    <source>
        <strain evidence="1 2">9808</strain>
    </source>
</reference>
<dbReference type="HOGENOM" id="CLU_2180815_0_0_3"/>
<organism evidence="1 2">
    <name type="scientific">Microcystis aeruginosa PCC 9808</name>
    <dbReference type="NCBI Taxonomy" id="1160284"/>
    <lineage>
        <taxon>Bacteria</taxon>
        <taxon>Bacillati</taxon>
        <taxon>Cyanobacteriota</taxon>
        <taxon>Cyanophyceae</taxon>
        <taxon>Oscillatoriophycideae</taxon>
        <taxon>Chroococcales</taxon>
        <taxon>Microcystaceae</taxon>
        <taxon>Microcystis</taxon>
    </lineage>
</organism>